<evidence type="ECO:0000256" key="7">
    <source>
        <dbReference type="ARBA" id="ARBA00022833"/>
    </source>
</evidence>
<feature type="domain" description="RING-type" evidence="10">
    <location>
        <begin position="208"/>
        <end position="249"/>
    </location>
</feature>
<comment type="caution">
    <text evidence="11">The sequence shown here is derived from an EMBL/GenBank/DDBJ whole genome shotgun (WGS) entry which is preliminary data.</text>
</comment>
<keyword evidence="6" id="KW-0833">Ubl conjugation pathway</keyword>
<dbReference type="GO" id="GO:0008270">
    <property type="term" value="F:zinc ion binding"/>
    <property type="evidence" value="ECO:0007669"/>
    <property type="project" value="UniProtKB-KW"/>
</dbReference>
<reference evidence="11 12" key="1">
    <citation type="journal article" date="2024" name="Plant Biotechnol. J.">
        <title>Dendrobium thyrsiflorum genome and its molecular insights into genes involved in important horticultural traits.</title>
        <authorList>
            <person name="Chen B."/>
            <person name="Wang J.Y."/>
            <person name="Zheng P.J."/>
            <person name="Li K.L."/>
            <person name="Liang Y.M."/>
            <person name="Chen X.F."/>
            <person name="Zhang C."/>
            <person name="Zhao X."/>
            <person name="He X."/>
            <person name="Zhang G.Q."/>
            <person name="Liu Z.J."/>
            <person name="Xu Q."/>
        </authorList>
    </citation>
    <scope>NUCLEOTIDE SEQUENCE [LARGE SCALE GENOMIC DNA]</scope>
    <source>
        <strain evidence="11">GZMU011</strain>
    </source>
</reference>
<dbReference type="CDD" id="cd16667">
    <property type="entry name" value="RING-H2_RNF126-like"/>
    <property type="match status" value="1"/>
</dbReference>
<evidence type="ECO:0000256" key="9">
    <source>
        <dbReference type="SAM" id="MobiDB-lite"/>
    </source>
</evidence>
<evidence type="ECO:0000256" key="4">
    <source>
        <dbReference type="ARBA" id="ARBA00022723"/>
    </source>
</evidence>
<dbReference type="GO" id="GO:0061630">
    <property type="term" value="F:ubiquitin protein ligase activity"/>
    <property type="evidence" value="ECO:0007669"/>
    <property type="project" value="UniProtKB-EC"/>
</dbReference>
<evidence type="ECO:0000313" key="11">
    <source>
        <dbReference type="EMBL" id="KAL0913676.1"/>
    </source>
</evidence>
<dbReference type="PANTHER" id="PTHR15710">
    <property type="entry name" value="E3 UBIQUITIN-PROTEIN LIGASE PRAJA"/>
    <property type="match status" value="1"/>
</dbReference>
<evidence type="ECO:0000313" key="12">
    <source>
        <dbReference type="Proteomes" id="UP001552299"/>
    </source>
</evidence>
<dbReference type="InterPro" id="IPR001841">
    <property type="entry name" value="Znf_RING"/>
</dbReference>
<protein>
    <recommendedName>
        <fullName evidence="2">RING-type E3 ubiquitin transferase</fullName>
        <ecNumber evidence="2">2.3.2.27</ecNumber>
    </recommendedName>
</protein>
<evidence type="ECO:0000256" key="2">
    <source>
        <dbReference type="ARBA" id="ARBA00012483"/>
    </source>
</evidence>
<dbReference type="FunFam" id="3.30.40.10:FF:000022">
    <property type="entry name" value="E3 ubiquitin-protein ligase RING1-like"/>
    <property type="match status" value="1"/>
</dbReference>
<evidence type="ECO:0000256" key="8">
    <source>
        <dbReference type="PROSITE-ProRule" id="PRU00175"/>
    </source>
</evidence>
<dbReference type="PANTHER" id="PTHR15710:SF202">
    <property type="entry name" value="RING-TYPE E3 UBIQUITIN TRANSFERASE"/>
    <property type="match status" value="1"/>
</dbReference>
<dbReference type="PROSITE" id="PS50089">
    <property type="entry name" value="ZF_RING_2"/>
    <property type="match status" value="1"/>
</dbReference>
<feature type="region of interest" description="Disordered" evidence="9">
    <location>
        <begin position="270"/>
        <end position="345"/>
    </location>
</feature>
<evidence type="ECO:0000256" key="1">
    <source>
        <dbReference type="ARBA" id="ARBA00000900"/>
    </source>
</evidence>
<organism evidence="11 12">
    <name type="scientific">Dendrobium thyrsiflorum</name>
    <name type="common">Pinecone-like raceme dendrobium</name>
    <name type="synonym">Orchid</name>
    <dbReference type="NCBI Taxonomy" id="117978"/>
    <lineage>
        <taxon>Eukaryota</taxon>
        <taxon>Viridiplantae</taxon>
        <taxon>Streptophyta</taxon>
        <taxon>Embryophyta</taxon>
        <taxon>Tracheophyta</taxon>
        <taxon>Spermatophyta</taxon>
        <taxon>Magnoliopsida</taxon>
        <taxon>Liliopsida</taxon>
        <taxon>Asparagales</taxon>
        <taxon>Orchidaceae</taxon>
        <taxon>Epidendroideae</taxon>
        <taxon>Malaxideae</taxon>
        <taxon>Dendrobiinae</taxon>
        <taxon>Dendrobium</taxon>
    </lineage>
</organism>
<evidence type="ECO:0000256" key="5">
    <source>
        <dbReference type="ARBA" id="ARBA00022771"/>
    </source>
</evidence>
<dbReference type="InterPro" id="IPR039525">
    <property type="entry name" value="RNF126-like_zinc-ribbon"/>
</dbReference>
<dbReference type="Proteomes" id="UP001552299">
    <property type="component" value="Unassembled WGS sequence"/>
</dbReference>
<dbReference type="AlphaFoldDB" id="A0ABD0UTQ4"/>
<evidence type="ECO:0000259" key="10">
    <source>
        <dbReference type="PROSITE" id="PS50089"/>
    </source>
</evidence>
<keyword evidence="3" id="KW-0808">Transferase</keyword>
<dbReference type="EC" id="2.3.2.27" evidence="2"/>
<gene>
    <name evidence="11" type="ORF">M5K25_017153</name>
</gene>
<evidence type="ECO:0000256" key="3">
    <source>
        <dbReference type="ARBA" id="ARBA00022679"/>
    </source>
</evidence>
<keyword evidence="7" id="KW-0862">Zinc</keyword>
<keyword evidence="12" id="KW-1185">Reference proteome</keyword>
<comment type="catalytic activity">
    <reaction evidence="1">
        <text>S-ubiquitinyl-[E2 ubiquitin-conjugating enzyme]-L-cysteine + [acceptor protein]-L-lysine = [E2 ubiquitin-conjugating enzyme]-L-cysteine + N(6)-ubiquitinyl-[acceptor protein]-L-lysine.</text>
        <dbReference type="EC" id="2.3.2.27"/>
    </reaction>
</comment>
<proteinExistence type="predicted"/>
<keyword evidence="5 8" id="KW-0863">Zinc-finger</keyword>
<dbReference type="EMBL" id="JANQDX010000013">
    <property type="protein sequence ID" value="KAL0913676.1"/>
    <property type="molecule type" value="Genomic_DNA"/>
</dbReference>
<name>A0ABD0UTQ4_DENTH</name>
<dbReference type="SUPFAM" id="SSF57850">
    <property type="entry name" value="RING/U-box"/>
    <property type="match status" value="1"/>
</dbReference>
<dbReference type="SMART" id="SM00184">
    <property type="entry name" value="RING"/>
    <property type="match status" value="1"/>
</dbReference>
<dbReference type="Gene3D" id="3.30.40.10">
    <property type="entry name" value="Zinc/RING finger domain, C3HC4 (zinc finger)"/>
    <property type="match status" value="1"/>
</dbReference>
<dbReference type="InterPro" id="IPR013083">
    <property type="entry name" value="Znf_RING/FYVE/PHD"/>
</dbReference>
<accession>A0ABD0UTQ4</accession>
<sequence>MSSATNPAGGAITTSLLYFCHRCEATVNLVPPVDADPVCPICGDSFVEELEVPESGSFISNQAGVEDSSSIAPTSALPFNSSSGSVEIRNPGDFVGLLGMDSTPQYSGPSENPGFDPQLFFYDYIQSIFSGGASIQIMFDGAGGGGGSSAENIGEYVYGPGLEHVVQQLFENDPNRYGTPPASKSAVEALPIIEISEEMVAGDVEVQCAVCKDEFELGVEAMQMPCKHIYHQDCIVPWLELHNSCPVCRFELPTDDPDHLLHRVVRAPAAPGGRSGGTWDFSGLASTIGEEQRPSGRRSRQRSVRISLPWPFSGLVGNAGGVNDSSSSASYDENFEGRQINGPED</sequence>
<keyword evidence="4" id="KW-0479">Metal-binding</keyword>
<evidence type="ECO:0000256" key="6">
    <source>
        <dbReference type="ARBA" id="ARBA00022786"/>
    </source>
</evidence>
<dbReference type="Pfam" id="PF14369">
    <property type="entry name" value="Zn_ribbon_19"/>
    <property type="match status" value="1"/>
</dbReference>
<dbReference type="Pfam" id="PF13639">
    <property type="entry name" value="zf-RING_2"/>
    <property type="match status" value="1"/>
</dbReference>